<evidence type="ECO:0000256" key="2">
    <source>
        <dbReference type="SAM" id="SignalP"/>
    </source>
</evidence>
<dbReference type="Proteomes" id="UP000245609">
    <property type="component" value="Unassembled WGS sequence"/>
</dbReference>
<feature type="region of interest" description="Disordered" evidence="1">
    <location>
        <begin position="189"/>
        <end position="217"/>
    </location>
</feature>
<feature type="signal peptide" evidence="2">
    <location>
        <begin position="1"/>
        <end position="18"/>
    </location>
</feature>
<feature type="chain" id="PRO_5015526695" description="Extracellular membrane protein CFEM domain-containing protein" evidence="2">
    <location>
        <begin position="19"/>
        <end position="237"/>
    </location>
</feature>
<dbReference type="EMBL" id="MBFS01001201">
    <property type="protein sequence ID" value="PVV01297.1"/>
    <property type="molecule type" value="Genomic_DNA"/>
</dbReference>
<accession>A0A2T9Z9U6</accession>
<dbReference type="AlphaFoldDB" id="A0A2T9Z9U6"/>
<feature type="compositionally biased region" description="Low complexity" evidence="1">
    <location>
        <begin position="190"/>
        <end position="217"/>
    </location>
</feature>
<reference evidence="3 4" key="1">
    <citation type="journal article" date="2018" name="MBio">
        <title>Comparative Genomics Reveals the Core Gene Toolbox for the Fungus-Insect Symbiosis.</title>
        <authorList>
            <person name="Wang Y."/>
            <person name="Stata M."/>
            <person name="Wang W."/>
            <person name="Stajich J.E."/>
            <person name="White M.M."/>
            <person name="Moncalvo J.M."/>
        </authorList>
    </citation>
    <scope>NUCLEOTIDE SEQUENCE [LARGE SCALE GENOMIC DNA]</scope>
    <source>
        <strain evidence="3 4">SC-DP-2</strain>
    </source>
</reference>
<evidence type="ECO:0008006" key="5">
    <source>
        <dbReference type="Google" id="ProtNLM"/>
    </source>
</evidence>
<sequence length="237" mass="24853">MKLFTGIILLPFAGIVAAQDLLASAQQECLANECKNDVSNSTCADKCISDMNVVLNIIVNNSACAMNCRNNIPSGSMLSECIQNCKNPVGDPGAENPNYITVFNQCVGSECNDDYSDRKCIIECLNKPGSVSNIIDQRYKCIQNCNNSISTGPALTGCVQNCISEDLPLSNEPTQTEISDSFVIATASGPNTATTSQPTSSTSSQSATQNSSSSSAPTLKLSLGVLSVISLSIGCLI</sequence>
<evidence type="ECO:0000256" key="1">
    <source>
        <dbReference type="SAM" id="MobiDB-lite"/>
    </source>
</evidence>
<keyword evidence="2" id="KW-0732">Signal</keyword>
<evidence type="ECO:0000313" key="4">
    <source>
        <dbReference type="Proteomes" id="UP000245609"/>
    </source>
</evidence>
<name>A0A2T9Z9U6_9FUNG</name>
<organism evidence="3 4">
    <name type="scientific">Smittium megazygosporum</name>
    <dbReference type="NCBI Taxonomy" id="133381"/>
    <lineage>
        <taxon>Eukaryota</taxon>
        <taxon>Fungi</taxon>
        <taxon>Fungi incertae sedis</taxon>
        <taxon>Zoopagomycota</taxon>
        <taxon>Kickxellomycotina</taxon>
        <taxon>Harpellomycetes</taxon>
        <taxon>Harpellales</taxon>
        <taxon>Legeriomycetaceae</taxon>
        <taxon>Smittium</taxon>
    </lineage>
</organism>
<proteinExistence type="predicted"/>
<keyword evidence="4" id="KW-1185">Reference proteome</keyword>
<evidence type="ECO:0000313" key="3">
    <source>
        <dbReference type="EMBL" id="PVV01297.1"/>
    </source>
</evidence>
<comment type="caution">
    <text evidence="3">The sequence shown here is derived from an EMBL/GenBank/DDBJ whole genome shotgun (WGS) entry which is preliminary data.</text>
</comment>
<protein>
    <recommendedName>
        <fullName evidence="5">Extracellular membrane protein CFEM domain-containing protein</fullName>
    </recommendedName>
</protein>
<gene>
    <name evidence="3" type="ORF">BB560_004281</name>
</gene>